<gene>
    <name evidence="2" type="ORF">CEXT_595391</name>
</gene>
<protein>
    <submittedName>
        <fullName evidence="2">Uncharacterized protein</fullName>
    </submittedName>
</protein>
<evidence type="ECO:0000256" key="1">
    <source>
        <dbReference type="SAM" id="Phobius"/>
    </source>
</evidence>
<evidence type="ECO:0000313" key="2">
    <source>
        <dbReference type="EMBL" id="GIY24392.1"/>
    </source>
</evidence>
<keyword evidence="3" id="KW-1185">Reference proteome</keyword>
<name>A0AAV4RVA4_CAEEX</name>
<evidence type="ECO:0000313" key="3">
    <source>
        <dbReference type="Proteomes" id="UP001054945"/>
    </source>
</evidence>
<proteinExistence type="predicted"/>
<dbReference type="AlphaFoldDB" id="A0AAV4RVA4"/>
<dbReference type="EMBL" id="BPLR01008401">
    <property type="protein sequence ID" value="GIY24392.1"/>
    <property type="molecule type" value="Genomic_DNA"/>
</dbReference>
<organism evidence="2 3">
    <name type="scientific">Caerostris extrusa</name>
    <name type="common">Bark spider</name>
    <name type="synonym">Caerostris bankana</name>
    <dbReference type="NCBI Taxonomy" id="172846"/>
    <lineage>
        <taxon>Eukaryota</taxon>
        <taxon>Metazoa</taxon>
        <taxon>Ecdysozoa</taxon>
        <taxon>Arthropoda</taxon>
        <taxon>Chelicerata</taxon>
        <taxon>Arachnida</taxon>
        <taxon>Araneae</taxon>
        <taxon>Araneomorphae</taxon>
        <taxon>Entelegynae</taxon>
        <taxon>Araneoidea</taxon>
        <taxon>Araneidae</taxon>
        <taxon>Caerostris</taxon>
    </lineage>
</organism>
<accession>A0AAV4RVA4</accession>
<keyword evidence="1" id="KW-0472">Membrane</keyword>
<feature type="transmembrane region" description="Helical" evidence="1">
    <location>
        <begin position="68"/>
        <end position="86"/>
    </location>
</feature>
<keyword evidence="1" id="KW-1133">Transmembrane helix</keyword>
<sequence length="92" mass="10533">MVTEFPERRKRSAGVNIGLGARWILKIRHRWVKENIFLIRIHSGRSRSCGVWGRVGGKQNVLVRIRTAIRVIFLLCAKLITMLPGIQHGYAV</sequence>
<reference evidence="2 3" key="1">
    <citation type="submission" date="2021-06" db="EMBL/GenBank/DDBJ databases">
        <title>Caerostris extrusa draft genome.</title>
        <authorList>
            <person name="Kono N."/>
            <person name="Arakawa K."/>
        </authorList>
    </citation>
    <scope>NUCLEOTIDE SEQUENCE [LARGE SCALE GENOMIC DNA]</scope>
</reference>
<comment type="caution">
    <text evidence="2">The sequence shown here is derived from an EMBL/GenBank/DDBJ whole genome shotgun (WGS) entry which is preliminary data.</text>
</comment>
<dbReference type="Proteomes" id="UP001054945">
    <property type="component" value="Unassembled WGS sequence"/>
</dbReference>
<keyword evidence="1" id="KW-0812">Transmembrane</keyword>